<keyword evidence="1" id="KW-0812">Transmembrane</keyword>
<protein>
    <submittedName>
        <fullName evidence="2">Uncharacterized protein</fullName>
    </submittedName>
</protein>
<evidence type="ECO:0000313" key="2">
    <source>
        <dbReference type="EMBL" id="BBO80420.1"/>
    </source>
</evidence>
<organism evidence="2 3">
    <name type="scientific">Desulfosarcina ovata subsp. sediminis</name>
    <dbReference type="NCBI Taxonomy" id="885957"/>
    <lineage>
        <taxon>Bacteria</taxon>
        <taxon>Pseudomonadati</taxon>
        <taxon>Thermodesulfobacteriota</taxon>
        <taxon>Desulfobacteria</taxon>
        <taxon>Desulfobacterales</taxon>
        <taxon>Desulfosarcinaceae</taxon>
        <taxon>Desulfosarcina</taxon>
    </lineage>
</organism>
<reference evidence="2 3" key="1">
    <citation type="submission" date="2019-11" db="EMBL/GenBank/DDBJ databases">
        <title>Comparative genomics of hydrocarbon-degrading Desulfosarcina strains.</title>
        <authorList>
            <person name="Watanabe M."/>
            <person name="Kojima H."/>
            <person name="Fukui M."/>
        </authorList>
    </citation>
    <scope>NUCLEOTIDE SEQUENCE [LARGE SCALE GENOMIC DNA]</scope>
    <source>
        <strain evidence="2 3">28bB2T</strain>
    </source>
</reference>
<dbReference type="AlphaFoldDB" id="A0A5K7ZNX8"/>
<gene>
    <name evidence="2" type="ORF">DSCO28_09860</name>
</gene>
<keyword evidence="1" id="KW-1133">Transmembrane helix</keyword>
<dbReference type="KEGG" id="dov:DSCO28_09860"/>
<feature type="transmembrane region" description="Helical" evidence="1">
    <location>
        <begin position="44"/>
        <end position="65"/>
    </location>
</feature>
<evidence type="ECO:0000313" key="3">
    <source>
        <dbReference type="Proteomes" id="UP000425960"/>
    </source>
</evidence>
<sequence>MIISVLMGMMLLVAGRRLFWLFVAVAGFVAGLQAAPMIFGPQPFWLLWAAGLIGGAIGAVLALFFQHIAIGVGGFLAGSALAFQLMAFLGRYPSGWIILVGGIVGAVALFLVFDWALILLSSMAGAVLVGDGMGRVTFVHPAMLMVLFVIGVAIQGAWLPASRKTDR</sequence>
<accession>A0A5K7ZNX8</accession>
<keyword evidence="1" id="KW-0472">Membrane</keyword>
<feature type="transmembrane region" description="Helical" evidence="1">
    <location>
        <begin position="72"/>
        <end position="90"/>
    </location>
</feature>
<dbReference type="EMBL" id="AP021876">
    <property type="protein sequence ID" value="BBO80420.1"/>
    <property type="molecule type" value="Genomic_DNA"/>
</dbReference>
<feature type="transmembrane region" description="Helical" evidence="1">
    <location>
        <begin position="141"/>
        <end position="161"/>
    </location>
</feature>
<feature type="transmembrane region" description="Helical" evidence="1">
    <location>
        <begin position="96"/>
        <end position="129"/>
    </location>
</feature>
<proteinExistence type="predicted"/>
<evidence type="ECO:0000256" key="1">
    <source>
        <dbReference type="SAM" id="Phobius"/>
    </source>
</evidence>
<dbReference type="Proteomes" id="UP000425960">
    <property type="component" value="Chromosome"/>
</dbReference>
<name>A0A5K7ZNX8_9BACT</name>